<dbReference type="EMBL" id="CAJPIJ010000161">
    <property type="protein sequence ID" value="CAG1997790.1"/>
    <property type="molecule type" value="Genomic_DNA"/>
</dbReference>
<dbReference type="PANTHER" id="PTHR40633:SF1">
    <property type="entry name" value="GPI ANCHORED SERINE-THREONINE RICH PROTEIN (AFU_ORTHOLOGUE AFUA_1G03630)"/>
    <property type="match status" value="1"/>
</dbReference>
<dbReference type="Pfam" id="PF10342">
    <property type="entry name" value="Kre9_KNH"/>
    <property type="match status" value="1"/>
</dbReference>
<proteinExistence type="predicted"/>
<dbReference type="PANTHER" id="PTHR40633">
    <property type="entry name" value="MATRIX PROTEIN, PUTATIVE (AFU_ORTHOLOGUE AFUA_8G05410)-RELATED"/>
    <property type="match status" value="1"/>
</dbReference>
<evidence type="ECO:0000256" key="1">
    <source>
        <dbReference type="ARBA" id="ARBA00022729"/>
    </source>
</evidence>
<dbReference type="EMBL" id="CAAKMV010000111">
    <property type="protein sequence ID" value="VIO55343.1"/>
    <property type="molecule type" value="Genomic_DNA"/>
</dbReference>
<reference evidence="3" key="2">
    <citation type="submission" date="2021-03" db="EMBL/GenBank/DDBJ databases">
        <authorList>
            <person name="Alouane T."/>
            <person name="Langin T."/>
            <person name="Bonhomme L."/>
        </authorList>
    </citation>
    <scope>NUCLEOTIDE SEQUENCE</scope>
    <source>
        <strain evidence="3">MDC_Fg202</strain>
    </source>
</reference>
<evidence type="ECO:0000313" key="3">
    <source>
        <dbReference type="EMBL" id="CAG1997790.1"/>
    </source>
</evidence>
<name>A0A4E9E6P7_GIBZA</name>
<reference evidence="4" key="1">
    <citation type="submission" date="2019-04" db="EMBL/GenBank/DDBJ databases">
        <authorList>
            <person name="Melise S."/>
            <person name="Noan J."/>
            <person name="Okalmin O."/>
        </authorList>
    </citation>
    <scope>NUCLEOTIDE SEQUENCE</scope>
    <source>
        <strain evidence="4">FN9</strain>
    </source>
</reference>
<sequence length="292" mass="31042">SLALSSLYYNKPPSVCSIPFLFSLLYQRSLPLVNRYLVVPLTYLNLHYSSRNIETSQSKASTNLTDSNNSVILSIPQTQPTFKMKYTIATIAAFATMALAKPAFLNTDFALTEGKPYTIRYSGCDSGCTIILQNGESTDLKDYKTLTSGAKGDSFTFTPSQLPSDTYNFKITDSAGDINYSAQFTYEGSYDAPSVTSATKSAVETTAAQTTEQATTLASVTKPVEEATTAKPIIPTHVPVPPKNATTPIATPTKTGGAGQTGVPEVPVSGATRMTSSLALIAGAAMAMVYLN</sequence>
<feature type="domain" description="Yeast cell wall synthesis Kre9/Knh1-like N-terminal" evidence="2">
    <location>
        <begin position="111"/>
        <end position="185"/>
    </location>
</feature>
<protein>
    <recommendedName>
        <fullName evidence="2">Yeast cell wall synthesis Kre9/Knh1-like N-terminal domain-containing protein</fullName>
    </recommendedName>
</protein>
<dbReference type="InterPro" id="IPR018466">
    <property type="entry name" value="Kre9/Knh1-like_N"/>
</dbReference>
<keyword evidence="1" id="KW-0732">Signal</keyword>
<organism evidence="4">
    <name type="scientific">Gibberella zeae</name>
    <name type="common">Wheat head blight fungus</name>
    <name type="synonym">Fusarium graminearum</name>
    <dbReference type="NCBI Taxonomy" id="5518"/>
    <lineage>
        <taxon>Eukaryota</taxon>
        <taxon>Fungi</taxon>
        <taxon>Dikarya</taxon>
        <taxon>Ascomycota</taxon>
        <taxon>Pezizomycotina</taxon>
        <taxon>Sordariomycetes</taxon>
        <taxon>Hypocreomycetidae</taxon>
        <taxon>Hypocreales</taxon>
        <taxon>Nectriaceae</taxon>
        <taxon>Fusarium</taxon>
    </lineage>
</organism>
<dbReference type="Proteomes" id="UP000746612">
    <property type="component" value="Unassembled WGS sequence"/>
</dbReference>
<accession>A0A4E9E6P7</accession>
<dbReference type="InterPro" id="IPR052982">
    <property type="entry name" value="SRP1/TIP1-like"/>
</dbReference>
<gene>
    <name evidence="4" type="ORF">FUG_LOCUS145530</name>
    <name evidence="3" type="ORF">MDCFG202_LOCUS430973</name>
</gene>
<evidence type="ECO:0000313" key="4">
    <source>
        <dbReference type="EMBL" id="VIO55343.1"/>
    </source>
</evidence>
<evidence type="ECO:0000259" key="2">
    <source>
        <dbReference type="Pfam" id="PF10342"/>
    </source>
</evidence>
<feature type="non-terminal residue" evidence="4">
    <location>
        <position position="1"/>
    </location>
</feature>
<dbReference type="AlphaFoldDB" id="A0A4E9E6P7"/>